<keyword evidence="4" id="KW-0805">Transcription regulation</keyword>
<dbReference type="GO" id="GO:0043565">
    <property type="term" value="F:sequence-specific DNA binding"/>
    <property type="evidence" value="ECO:0007669"/>
    <property type="project" value="InterPro"/>
</dbReference>
<evidence type="ECO:0000256" key="4">
    <source>
        <dbReference type="ARBA" id="ARBA00023015"/>
    </source>
</evidence>
<protein>
    <submittedName>
        <fullName evidence="11">Retinoic acid receptor alpha</fullName>
    </submittedName>
</protein>
<dbReference type="SUPFAM" id="SSF57716">
    <property type="entry name" value="Glucocorticoid receptor-like (DNA-binding domain)"/>
    <property type="match status" value="1"/>
</dbReference>
<dbReference type="OrthoDB" id="5771769at2759"/>
<dbReference type="Gene3D" id="3.30.50.10">
    <property type="entry name" value="Erythroid Transcription Factor GATA-1, subunit A"/>
    <property type="match status" value="1"/>
</dbReference>
<keyword evidence="7 11" id="KW-0675">Receptor</keyword>
<reference evidence="11 12" key="1">
    <citation type="journal article" date="2018" name="Sci. Rep.">
        <title>Genomic signatures of local adaptation to the degree of environmental predictability in rotifers.</title>
        <authorList>
            <person name="Franch-Gras L."/>
            <person name="Hahn C."/>
            <person name="Garcia-Roger E.M."/>
            <person name="Carmona M.J."/>
            <person name="Serra M."/>
            <person name="Gomez A."/>
        </authorList>
    </citation>
    <scope>NUCLEOTIDE SEQUENCE [LARGE SCALE GENOMIC DNA]</scope>
    <source>
        <strain evidence="11">HYR1</strain>
    </source>
</reference>
<dbReference type="InterPro" id="IPR050200">
    <property type="entry name" value="Nuclear_hormone_rcpt_NR3"/>
</dbReference>
<evidence type="ECO:0000256" key="5">
    <source>
        <dbReference type="ARBA" id="ARBA00023125"/>
    </source>
</evidence>
<evidence type="ECO:0000256" key="3">
    <source>
        <dbReference type="ARBA" id="ARBA00022833"/>
    </source>
</evidence>
<dbReference type="STRING" id="10195.A0A3M7RYA0"/>
<dbReference type="InterPro" id="IPR001628">
    <property type="entry name" value="Znf_hrmn_rcpt"/>
</dbReference>
<feature type="region of interest" description="Disordered" evidence="9">
    <location>
        <begin position="48"/>
        <end position="78"/>
    </location>
</feature>
<accession>A0A3M7RYA0</accession>
<evidence type="ECO:0000256" key="2">
    <source>
        <dbReference type="ARBA" id="ARBA00022771"/>
    </source>
</evidence>
<dbReference type="PANTHER" id="PTHR48092">
    <property type="entry name" value="KNIRPS-RELATED PROTEIN-RELATED"/>
    <property type="match status" value="1"/>
</dbReference>
<organism evidence="11 12">
    <name type="scientific">Brachionus plicatilis</name>
    <name type="common">Marine rotifer</name>
    <name type="synonym">Brachionus muelleri</name>
    <dbReference type="NCBI Taxonomy" id="10195"/>
    <lineage>
        <taxon>Eukaryota</taxon>
        <taxon>Metazoa</taxon>
        <taxon>Spiralia</taxon>
        <taxon>Gnathifera</taxon>
        <taxon>Rotifera</taxon>
        <taxon>Eurotatoria</taxon>
        <taxon>Monogononta</taxon>
        <taxon>Pseudotrocha</taxon>
        <taxon>Ploima</taxon>
        <taxon>Brachionidae</taxon>
        <taxon>Brachionus</taxon>
    </lineage>
</organism>
<keyword evidence="2" id="KW-0863">Zinc-finger</keyword>
<feature type="non-terminal residue" evidence="11">
    <location>
        <position position="1"/>
    </location>
</feature>
<keyword evidence="6" id="KW-0804">Transcription</keyword>
<evidence type="ECO:0000256" key="7">
    <source>
        <dbReference type="ARBA" id="ARBA00023170"/>
    </source>
</evidence>
<dbReference type="PROSITE" id="PS00031">
    <property type="entry name" value="NUCLEAR_REC_DBD_1"/>
    <property type="match status" value="1"/>
</dbReference>
<dbReference type="PRINTS" id="PR00047">
    <property type="entry name" value="STROIDFINGER"/>
</dbReference>
<keyword evidence="3" id="KW-0862">Zinc</keyword>
<keyword evidence="12" id="KW-1185">Reference proteome</keyword>
<dbReference type="PROSITE" id="PS51030">
    <property type="entry name" value="NUCLEAR_REC_DBD_2"/>
    <property type="match status" value="1"/>
</dbReference>
<evidence type="ECO:0000256" key="1">
    <source>
        <dbReference type="ARBA" id="ARBA00022723"/>
    </source>
</evidence>
<dbReference type="SMART" id="SM00399">
    <property type="entry name" value="ZnF_C4"/>
    <property type="match status" value="1"/>
</dbReference>
<evidence type="ECO:0000259" key="10">
    <source>
        <dbReference type="PROSITE" id="PS51030"/>
    </source>
</evidence>
<evidence type="ECO:0000256" key="6">
    <source>
        <dbReference type="ARBA" id="ARBA00023163"/>
    </source>
</evidence>
<keyword evidence="8" id="KW-0539">Nucleus</keyword>
<feature type="domain" description="Nuclear receptor" evidence="10">
    <location>
        <begin position="119"/>
        <end position="182"/>
    </location>
</feature>
<evidence type="ECO:0000313" key="12">
    <source>
        <dbReference type="Proteomes" id="UP000276133"/>
    </source>
</evidence>
<dbReference type="GO" id="GO:0008270">
    <property type="term" value="F:zinc ion binding"/>
    <property type="evidence" value="ECO:0007669"/>
    <property type="project" value="UniProtKB-KW"/>
</dbReference>
<evidence type="ECO:0000313" key="11">
    <source>
        <dbReference type="EMBL" id="RNA28531.1"/>
    </source>
</evidence>
<feature type="non-terminal residue" evidence="11">
    <location>
        <position position="220"/>
    </location>
</feature>
<evidence type="ECO:0000256" key="8">
    <source>
        <dbReference type="ARBA" id="ARBA00023242"/>
    </source>
</evidence>
<gene>
    <name evidence="11" type="ORF">BpHYR1_049784</name>
</gene>
<dbReference type="Proteomes" id="UP000276133">
    <property type="component" value="Unassembled WGS sequence"/>
</dbReference>
<feature type="compositionally biased region" description="Basic and acidic residues" evidence="9">
    <location>
        <begin position="50"/>
        <end position="78"/>
    </location>
</feature>
<comment type="caution">
    <text evidence="11">The sequence shown here is derived from an EMBL/GenBank/DDBJ whole genome shotgun (WGS) entry which is preliminary data.</text>
</comment>
<dbReference type="InterPro" id="IPR013088">
    <property type="entry name" value="Znf_NHR/GATA"/>
</dbReference>
<keyword evidence="5" id="KW-0238">DNA-binding</keyword>
<evidence type="ECO:0000256" key="9">
    <source>
        <dbReference type="SAM" id="MobiDB-lite"/>
    </source>
</evidence>
<dbReference type="GO" id="GO:0003700">
    <property type="term" value="F:DNA-binding transcription factor activity"/>
    <property type="evidence" value="ECO:0007669"/>
    <property type="project" value="InterPro"/>
</dbReference>
<dbReference type="AlphaFoldDB" id="A0A3M7RYA0"/>
<dbReference type="Pfam" id="PF00105">
    <property type="entry name" value="zf-C4"/>
    <property type="match status" value="1"/>
</dbReference>
<name>A0A3M7RYA0_BRAPC</name>
<proteinExistence type="predicted"/>
<dbReference type="EMBL" id="REGN01002373">
    <property type="protein sequence ID" value="RNA28531.1"/>
    <property type="molecule type" value="Genomic_DNA"/>
</dbReference>
<keyword evidence="1" id="KW-0479">Metal-binding</keyword>
<sequence length="220" mass="25405">ESTSVENQLSLPLKELCKNSKRKADNDLPNHIKCIRLSVSEKSSMVESELELRLDDESTNKEEVERSRERMEEENYPSREMLEEEDYPFREIFHLDLSSSIQQHQHQPSISRVPSSVQVNSCLICCDRSKGIHYGVSTCGGCKSFFKRYYSLSNNPFSCKKDENCTINQDTLNNCKYCRLKKESTSVENQLSLPLKELCKNSKRKADNDLPNHIKCINGR</sequence>